<reference evidence="6" key="1">
    <citation type="submission" date="2015-05" db="EMBL/GenBank/DDBJ databases">
        <authorList>
            <person name="Collingro A."/>
        </authorList>
    </citation>
    <scope>NUCLEOTIDE SEQUENCE [LARGE SCALE GENOMIC DNA]</scope>
    <source>
        <strain evidence="6">Ps</strain>
    </source>
</reference>
<evidence type="ECO:0000256" key="3">
    <source>
        <dbReference type="ARBA" id="ARBA00022723"/>
    </source>
</evidence>
<name>A0A0G7ZMT9_9MOLU</name>
<sequence>MEIEKIINIIEKKYQKENGMKEDFLGLQIKGKKEIKNILLTLDFTNDFLEEIKNYKIDLIISHHPLFFGEKAKLLQNDSILKAKYQFLKKEQINFYALHTNIDFNLDSIPHYQAKKLNCKNIKLIDDNRAISCELENETNFLDFIKLVRKNLDLLNDPFKTNLFFENKEMIKKIIIVSGAGGDILERVKESNVLYIIGELKHHHWIYASDHQLNILEIGHQSEKIFVDLVENFLFENLKTNLKIYKIYENKYHNC</sequence>
<dbReference type="InterPro" id="IPR002678">
    <property type="entry name" value="DUF34/NIF3"/>
</dbReference>
<dbReference type="PANTHER" id="PTHR13799:SF14">
    <property type="entry name" value="GTP CYCLOHYDROLASE 1 TYPE 2 HOMOLOG"/>
    <property type="match status" value="1"/>
</dbReference>
<proteinExistence type="inferred from homology"/>
<dbReference type="Proteomes" id="UP000242141">
    <property type="component" value="Unassembled WGS sequence"/>
</dbReference>
<dbReference type="GO" id="GO:0005737">
    <property type="term" value="C:cytoplasm"/>
    <property type="evidence" value="ECO:0007669"/>
    <property type="project" value="TreeGrafter"/>
</dbReference>
<dbReference type="SUPFAM" id="SSF102705">
    <property type="entry name" value="NIF3 (NGG1p interacting factor 3)-like"/>
    <property type="match status" value="1"/>
</dbReference>
<evidence type="ECO:0000256" key="1">
    <source>
        <dbReference type="ARBA" id="ARBA00006964"/>
    </source>
</evidence>
<feature type="binding site" evidence="4">
    <location>
        <position position="63"/>
    </location>
    <ligand>
        <name>a divalent metal cation</name>
        <dbReference type="ChEBI" id="CHEBI:60240"/>
        <label>1</label>
    </ligand>
</feature>
<keyword evidence="6" id="KW-1185">Reference proteome</keyword>
<dbReference type="FunFam" id="3.40.1390.30:FF:000001">
    <property type="entry name" value="GTP cyclohydrolase 1 type 2"/>
    <property type="match status" value="1"/>
</dbReference>
<feature type="binding site" evidence="4">
    <location>
        <position position="223"/>
    </location>
    <ligand>
        <name>a divalent metal cation</name>
        <dbReference type="ChEBI" id="CHEBI:60240"/>
        <label>1</label>
    </ligand>
</feature>
<dbReference type="EMBL" id="CWGI01000001">
    <property type="protein sequence ID" value="CRX36881.1"/>
    <property type="molecule type" value="Genomic_DNA"/>
</dbReference>
<dbReference type="Gene3D" id="3.40.1390.30">
    <property type="entry name" value="NIF3 (NGG1p interacting factor 3)-like"/>
    <property type="match status" value="2"/>
</dbReference>
<dbReference type="InterPro" id="IPR036069">
    <property type="entry name" value="DUF34/NIF3_sf"/>
</dbReference>
<accession>A0A0G7ZMT9</accession>
<evidence type="ECO:0000313" key="6">
    <source>
        <dbReference type="Proteomes" id="UP000242141"/>
    </source>
</evidence>
<dbReference type="GO" id="GO:0046872">
    <property type="term" value="F:metal ion binding"/>
    <property type="evidence" value="ECO:0007669"/>
    <property type="project" value="UniProtKB-KW"/>
</dbReference>
<feature type="binding site" evidence="4">
    <location>
        <position position="220"/>
    </location>
    <ligand>
        <name>a divalent metal cation</name>
        <dbReference type="ChEBI" id="CHEBI:60240"/>
        <label>1</label>
    </ligand>
</feature>
<organism evidence="5 6">
    <name type="scientific">Candidatus Hepatoplasma crinochetorum</name>
    <dbReference type="NCBI Taxonomy" id="295596"/>
    <lineage>
        <taxon>Bacteria</taxon>
        <taxon>Bacillati</taxon>
        <taxon>Mycoplasmatota</taxon>
        <taxon>Mollicutes</taxon>
        <taxon>Candidatus Hepatoplasmataceae</taxon>
        <taxon>Candidatus Hepatoplasma</taxon>
    </lineage>
</organism>
<evidence type="ECO:0000313" key="5">
    <source>
        <dbReference type="EMBL" id="CRX36881.1"/>
    </source>
</evidence>
<feature type="binding site" evidence="4">
    <location>
        <position position="103"/>
    </location>
    <ligand>
        <name>a divalent metal cation</name>
        <dbReference type="ChEBI" id="CHEBI:60240"/>
        <label>1</label>
    </ligand>
</feature>
<evidence type="ECO:0000256" key="4">
    <source>
        <dbReference type="PIRSR" id="PIRSR602678-1"/>
    </source>
</evidence>
<keyword evidence="3 4" id="KW-0479">Metal-binding</keyword>
<dbReference type="AlphaFoldDB" id="A0A0G7ZMT9"/>
<evidence type="ECO:0000256" key="2">
    <source>
        <dbReference type="ARBA" id="ARBA00022112"/>
    </source>
</evidence>
<protein>
    <recommendedName>
        <fullName evidence="2">GTP cyclohydrolase 1 type 2 homolog</fullName>
    </recommendedName>
</protein>
<comment type="similarity">
    <text evidence="1">Belongs to the GTP cyclohydrolase I type 2/NIF3 family.</text>
</comment>
<dbReference type="Pfam" id="PF01784">
    <property type="entry name" value="DUF34_NIF3"/>
    <property type="match status" value="1"/>
</dbReference>
<feature type="binding site" evidence="4">
    <location>
        <position position="64"/>
    </location>
    <ligand>
        <name>a divalent metal cation</name>
        <dbReference type="ChEBI" id="CHEBI:60240"/>
        <label>2</label>
    </ligand>
</feature>
<gene>
    <name evidence="5" type="ORF">HEPPS_00800</name>
</gene>
<dbReference type="PANTHER" id="PTHR13799">
    <property type="entry name" value="NGG1 INTERACTING FACTOR 3"/>
    <property type="match status" value="1"/>
</dbReference>